<dbReference type="Proteomes" id="UP000015105">
    <property type="component" value="Chromosome 7D"/>
</dbReference>
<dbReference type="PANTHER" id="PTHR14155:SF511">
    <property type="entry name" value="RING-TYPE DOMAIN-CONTAINING PROTEIN"/>
    <property type="match status" value="1"/>
</dbReference>
<keyword evidence="19" id="KW-1185">Reference proteome</keyword>
<evidence type="ECO:0000256" key="7">
    <source>
        <dbReference type="ARBA" id="ARBA00022723"/>
    </source>
</evidence>
<dbReference type="InterPro" id="IPR001841">
    <property type="entry name" value="Znf_RING"/>
</dbReference>
<dbReference type="Pfam" id="PF13639">
    <property type="entry name" value="zf-RING_2"/>
    <property type="match status" value="1"/>
</dbReference>
<keyword evidence="10" id="KW-0862">Zinc</keyword>
<accession>A0A453TBG9</accession>
<keyword evidence="9" id="KW-0833">Ubl conjugation pathway</keyword>
<keyword evidence="12 16" id="KW-0472">Membrane</keyword>
<keyword evidence="8 14" id="KW-0863">Zinc-finger</keyword>
<dbReference type="GO" id="GO:0016020">
    <property type="term" value="C:membrane"/>
    <property type="evidence" value="ECO:0007669"/>
    <property type="project" value="UniProtKB-SubCell"/>
</dbReference>
<dbReference type="GO" id="GO:0008270">
    <property type="term" value="F:zinc ion binding"/>
    <property type="evidence" value="ECO:0007669"/>
    <property type="project" value="UniProtKB-KW"/>
</dbReference>
<evidence type="ECO:0000256" key="2">
    <source>
        <dbReference type="ARBA" id="ARBA00004167"/>
    </source>
</evidence>
<reference evidence="18" key="4">
    <citation type="submission" date="2019-03" db="UniProtKB">
        <authorList>
            <consortium name="EnsemblPlants"/>
        </authorList>
    </citation>
    <scope>IDENTIFICATION</scope>
</reference>
<evidence type="ECO:0000256" key="5">
    <source>
        <dbReference type="ARBA" id="ARBA00022679"/>
    </source>
</evidence>
<comment type="similarity">
    <text evidence="13">Belongs to the RING-type zinc finger family. ATL subfamily.</text>
</comment>
<feature type="domain" description="RING-type" evidence="17">
    <location>
        <begin position="118"/>
        <end position="160"/>
    </location>
</feature>
<evidence type="ECO:0000256" key="4">
    <source>
        <dbReference type="ARBA" id="ARBA00012483"/>
    </source>
</evidence>
<evidence type="ECO:0000256" key="15">
    <source>
        <dbReference type="SAM" id="MobiDB-lite"/>
    </source>
</evidence>
<dbReference type="InterPro" id="IPR053238">
    <property type="entry name" value="RING-H2_zinc_finger"/>
</dbReference>
<name>A0A453TBG9_AEGTS</name>
<evidence type="ECO:0000256" key="14">
    <source>
        <dbReference type="PROSITE-ProRule" id="PRU00175"/>
    </source>
</evidence>
<dbReference type="SUPFAM" id="SSF57850">
    <property type="entry name" value="RING/U-box"/>
    <property type="match status" value="1"/>
</dbReference>
<evidence type="ECO:0000256" key="6">
    <source>
        <dbReference type="ARBA" id="ARBA00022692"/>
    </source>
</evidence>
<reference evidence="18" key="3">
    <citation type="journal article" date="2017" name="Nature">
        <title>Genome sequence of the progenitor of the wheat D genome Aegilops tauschii.</title>
        <authorList>
            <person name="Luo M.C."/>
            <person name="Gu Y.Q."/>
            <person name="Puiu D."/>
            <person name="Wang H."/>
            <person name="Twardziok S.O."/>
            <person name="Deal K.R."/>
            <person name="Huo N."/>
            <person name="Zhu T."/>
            <person name="Wang L."/>
            <person name="Wang Y."/>
            <person name="McGuire P.E."/>
            <person name="Liu S."/>
            <person name="Long H."/>
            <person name="Ramasamy R.K."/>
            <person name="Rodriguez J.C."/>
            <person name="Van S.L."/>
            <person name="Yuan L."/>
            <person name="Wang Z."/>
            <person name="Xia Z."/>
            <person name="Xiao L."/>
            <person name="Anderson O.D."/>
            <person name="Ouyang S."/>
            <person name="Liang Y."/>
            <person name="Zimin A.V."/>
            <person name="Pertea G."/>
            <person name="Qi P."/>
            <person name="Bennetzen J.L."/>
            <person name="Dai X."/>
            <person name="Dawson M.W."/>
            <person name="Muller H.G."/>
            <person name="Kugler K."/>
            <person name="Rivarola-Duarte L."/>
            <person name="Spannagl M."/>
            <person name="Mayer K.F.X."/>
            <person name="Lu F.H."/>
            <person name="Bevan M.W."/>
            <person name="Leroy P."/>
            <person name="Li P."/>
            <person name="You F.M."/>
            <person name="Sun Q."/>
            <person name="Liu Z."/>
            <person name="Lyons E."/>
            <person name="Wicker T."/>
            <person name="Salzberg S.L."/>
            <person name="Devos K.M."/>
            <person name="Dvorak J."/>
        </authorList>
    </citation>
    <scope>NUCLEOTIDE SEQUENCE [LARGE SCALE GENOMIC DNA]</scope>
    <source>
        <strain evidence="18">cv. AL8/78</strain>
    </source>
</reference>
<evidence type="ECO:0000256" key="1">
    <source>
        <dbReference type="ARBA" id="ARBA00000900"/>
    </source>
</evidence>
<dbReference type="CDD" id="cd16454">
    <property type="entry name" value="RING-H2_PA-TM-RING"/>
    <property type="match status" value="1"/>
</dbReference>
<dbReference type="STRING" id="200361.A0A453TBG9"/>
<dbReference type="InterPro" id="IPR013083">
    <property type="entry name" value="Znf_RING/FYVE/PHD"/>
</dbReference>
<evidence type="ECO:0000256" key="8">
    <source>
        <dbReference type="ARBA" id="ARBA00022771"/>
    </source>
</evidence>
<evidence type="ECO:0000313" key="18">
    <source>
        <dbReference type="EnsemblPlants" id="AET7Gv21328100.1"/>
    </source>
</evidence>
<dbReference type="PROSITE" id="PS50089">
    <property type="entry name" value="ZF_RING_2"/>
    <property type="match status" value="1"/>
</dbReference>
<evidence type="ECO:0000256" key="9">
    <source>
        <dbReference type="ARBA" id="ARBA00022786"/>
    </source>
</evidence>
<evidence type="ECO:0000256" key="13">
    <source>
        <dbReference type="ARBA" id="ARBA00024209"/>
    </source>
</evidence>
<protein>
    <recommendedName>
        <fullName evidence="4">RING-type E3 ubiquitin transferase</fullName>
        <ecNumber evidence="4">2.3.2.27</ecNumber>
    </recommendedName>
</protein>
<organism evidence="18 19">
    <name type="scientific">Aegilops tauschii subsp. strangulata</name>
    <name type="common">Goatgrass</name>
    <dbReference type="NCBI Taxonomy" id="200361"/>
    <lineage>
        <taxon>Eukaryota</taxon>
        <taxon>Viridiplantae</taxon>
        <taxon>Streptophyta</taxon>
        <taxon>Embryophyta</taxon>
        <taxon>Tracheophyta</taxon>
        <taxon>Spermatophyta</taxon>
        <taxon>Magnoliopsida</taxon>
        <taxon>Liliopsida</taxon>
        <taxon>Poales</taxon>
        <taxon>Poaceae</taxon>
        <taxon>BOP clade</taxon>
        <taxon>Pooideae</taxon>
        <taxon>Triticodae</taxon>
        <taxon>Triticeae</taxon>
        <taxon>Triticinae</taxon>
        <taxon>Aegilops</taxon>
    </lineage>
</organism>
<keyword evidence="6 16" id="KW-0812">Transmembrane</keyword>
<reference evidence="18" key="5">
    <citation type="journal article" date="2021" name="G3 (Bethesda)">
        <title>Aegilops tauschii genome assembly Aet v5.0 features greater sequence contiguity and improved annotation.</title>
        <authorList>
            <person name="Wang L."/>
            <person name="Zhu T."/>
            <person name="Rodriguez J.C."/>
            <person name="Deal K.R."/>
            <person name="Dubcovsky J."/>
            <person name="McGuire P.E."/>
            <person name="Lux T."/>
            <person name="Spannagl M."/>
            <person name="Mayer K.F.X."/>
            <person name="Baldrich P."/>
            <person name="Meyers B.C."/>
            <person name="Huo N."/>
            <person name="Gu Y.Q."/>
            <person name="Zhou H."/>
            <person name="Devos K.M."/>
            <person name="Bennetzen J.L."/>
            <person name="Unver T."/>
            <person name="Budak H."/>
            <person name="Gulick P.J."/>
            <person name="Galiba G."/>
            <person name="Kalapos B."/>
            <person name="Nelson D.R."/>
            <person name="Li P."/>
            <person name="You F.M."/>
            <person name="Luo M.C."/>
            <person name="Dvorak J."/>
        </authorList>
    </citation>
    <scope>NUCLEOTIDE SEQUENCE [LARGE SCALE GENOMIC DNA]</scope>
    <source>
        <strain evidence="18">cv. AL8/78</strain>
    </source>
</reference>
<evidence type="ECO:0000256" key="3">
    <source>
        <dbReference type="ARBA" id="ARBA00004906"/>
    </source>
</evidence>
<evidence type="ECO:0000256" key="11">
    <source>
        <dbReference type="ARBA" id="ARBA00022989"/>
    </source>
</evidence>
<evidence type="ECO:0000256" key="16">
    <source>
        <dbReference type="SAM" id="Phobius"/>
    </source>
</evidence>
<evidence type="ECO:0000256" key="10">
    <source>
        <dbReference type="ARBA" id="ARBA00022833"/>
    </source>
</evidence>
<dbReference type="GO" id="GO:0061630">
    <property type="term" value="F:ubiquitin protein ligase activity"/>
    <property type="evidence" value="ECO:0007669"/>
    <property type="project" value="UniProtKB-EC"/>
</dbReference>
<reference evidence="19" key="2">
    <citation type="journal article" date="2017" name="Nat. Plants">
        <title>The Aegilops tauschii genome reveals multiple impacts of transposons.</title>
        <authorList>
            <person name="Zhao G."/>
            <person name="Zou C."/>
            <person name="Li K."/>
            <person name="Wang K."/>
            <person name="Li T."/>
            <person name="Gao L."/>
            <person name="Zhang X."/>
            <person name="Wang H."/>
            <person name="Yang Z."/>
            <person name="Liu X."/>
            <person name="Jiang W."/>
            <person name="Mao L."/>
            <person name="Kong X."/>
            <person name="Jiao Y."/>
            <person name="Jia J."/>
        </authorList>
    </citation>
    <scope>NUCLEOTIDE SEQUENCE [LARGE SCALE GENOMIC DNA]</scope>
    <source>
        <strain evidence="19">cv. AL8/78</strain>
    </source>
</reference>
<comment type="subcellular location">
    <subcellularLocation>
        <location evidence="2">Membrane</location>
        <topology evidence="2">Single-pass membrane protein</topology>
    </subcellularLocation>
</comment>
<dbReference type="Gramene" id="AET7Gv21328100.1">
    <property type="protein sequence ID" value="AET7Gv21328100.1"/>
    <property type="gene ID" value="AET7Gv21328100"/>
</dbReference>
<sequence length="213" mass="23195">MVVMGDHLIAVGRDVVISEPPMPTATSEDNSTAKSTIISVVVCVMFLLLFFGGYMNRHCRHDHGGTATGRPAPEGGGASSGRGKSGLDQSVVATFPIMPWRDLHKKKRAMVEAEDERCPVCLTAFDEGDSLRLLPHCSHVFHPECIEPWLQRRATCPLCRANLKRPLPADAVAIAISAEGSDDDMHDGKEELAMELEMLRAERRAARLLPAGI</sequence>
<dbReference type="EC" id="2.3.2.27" evidence="4"/>
<keyword evidence="7" id="KW-0479">Metal-binding</keyword>
<keyword evidence="11 16" id="KW-1133">Transmembrane helix</keyword>
<comment type="catalytic activity">
    <reaction evidence="1">
        <text>S-ubiquitinyl-[E2 ubiquitin-conjugating enzyme]-L-cysteine + [acceptor protein]-L-lysine = [E2 ubiquitin-conjugating enzyme]-L-cysteine + N(6)-ubiquitinyl-[acceptor protein]-L-lysine.</text>
        <dbReference type="EC" id="2.3.2.27"/>
    </reaction>
</comment>
<dbReference type="Gene3D" id="3.30.40.10">
    <property type="entry name" value="Zinc/RING finger domain, C3HC4 (zinc finger)"/>
    <property type="match status" value="1"/>
</dbReference>
<keyword evidence="5" id="KW-0808">Transferase</keyword>
<evidence type="ECO:0000259" key="17">
    <source>
        <dbReference type="PROSITE" id="PS50089"/>
    </source>
</evidence>
<reference evidence="19" key="1">
    <citation type="journal article" date="2014" name="Science">
        <title>Ancient hybridizations among the ancestral genomes of bread wheat.</title>
        <authorList>
            <consortium name="International Wheat Genome Sequencing Consortium,"/>
            <person name="Marcussen T."/>
            <person name="Sandve S.R."/>
            <person name="Heier L."/>
            <person name="Spannagl M."/>
            <person name="Pfeifer M."/>
            <person name="Jakobsen K.S."/>
            <person name="Wulff B.B."/>
            <person name="Steuernagel B."/>
            <person name="Mayer K.F."/>
            <person name="Olsen O.A."/>
        </authorList>
    </citation>
    <scope>NUCLEOTIDE SEQUENCE [LARGE SCALE GENOMIC DNA]</scope>
    <source>
        <strain evidence="19">cv. AL8/78</strain>
    </source>
</reference>
<dbReference type="EnsemblPlants" id="AET7Gv21328100.1">
    <property type="protein sequence ID" value="AET7Gv21328100.1"/>
    <property type="gene ID" value="AET7Gv21328100"/>
</dbReference>
<feature type="compositionally biased region" description="Gly residues" evidence="15">
    <location>
        <begin position="74"/>
        <end position="84"/>
    </location>
</feature>
<dbReference type="SMART" id="SM00184">
    <property type="entry name" value="RING"/>
    <property type="match status" value="1"/>
</dbReference>
<evidence type="ECO:0000313" key="19">
    <source>
        <dbReference type="Proteomes" id="UP000015105"/>
    </source>
</evidence>
<proteinExistence type="inferred from homology"/>
<feature type="transmembrane region" description="Helical" evidence="16">
    <location>
        <begin position="36"/>
        <end position="55"/>
    </location>
</feature>
<feature type="region of interest" description="Disordered" evidence="15">
    <location>
        <begin position="65"/>
        <end position="87"/>
    </location>
</feature>
<comment type="pathway">
    <text evidence="3">Protein modification; protein ubiquitination.</text>
</comment>
<dbReference type="PANTHER" id="PTHR14155">
    <property type="entry name" value="RING FINGER DOMAIN-CONTAINING"/>
    <property type="match status" value="1"/>
</dbReference>
<dbReference type="AlphaFoldDB" id="A0A453TBG9"/>
<evidence type="ECO:0000256" key="12">
    <source>
        <dbReference type="ARBA" id="ARBA00023136"/>
    </source>
</evidence>
<dbReference type="FunFam" id="3.30.40.10:FF:000187">
    <property type="entry name" value="E3 ubiquitin-protein ligase ATL6"/>
    <property type="match status" value="1"/>
</dbReference>